<evidence type="ECO:0000256" key="4">
    <source>
        <dbReference type="ARBA" id="ARBA00022519"/>
    </source>
</evidence>
<feature type="transmembrane region" description="Helical" evidence="9">
    <location>
        <begin position="141"/>
        <end position="160"/>
    </location>
</feature>
<accession>A0A2U8GQE6</accession>
<comment type="subunit">
    <text evidence="9">The complex comprises the extracytoplasmic solute receptor protein and the two transmembrane proteins.</text>
</comment>
<dbReference type="GO" id="GO:0015740">
    <property type="term" value="P:C4-dicarboxylate transport"/>
    <property type="evidence" value="ECO:0007669"/>
    <property type="project" value="TreeGrafter"/>
</dbReference>
<evidence type="ECO:0000256" key="8">
    <source>
        <dbReference type="ARBA" id="ARBA00038436"/>
    </source>
</evidence>
<feature type="transmembrane region" description="Helical" evidence="9">
    <location>
        <begin position="28"/>
        <end position="49"/>
    </location>
</feature>
<sequence>MTATEHASSVQAAPRGWLARVDRNGERWLLLFFYASIISVISIDVVRRFGLSYSSVWGEEVARYAFIYLTWIAAAFAVRDRAHIRIDALVQALPARGRAISWLLSDFFTLVFAVIALYLSIEPVITSIKFGSVTPGLRVSQAWFLVAVPFGFSCIVLRVLQSMRRDIKDLKAGRPPFEGHKLFD</sequence>
<evidence type="ECO:0000256" key="1">
    <source>
        <dbReference type="ARBA" id="ARBA00004429"/>
    </source>
</evidence>
<dbReference type="InterPro" id="IPR055348">
    <property type="entry name" value="DctQ"/>
</dbReference>
<keyword evidence="5 9" id="KW-0812">Transmembrane</keyword>
<feature type="transmembrane region" description="Helical" evidence="9">
    <location>
        <begin position="99"/>
        <end position="121"/>
    </location>
</feature>
<evidence type="ECO:0000313" key="12">
    <source>
        <dbReference type="Proteomes" id="UP000244930"/>
    </source>
</evidence>
<organism evidence="11 12">
    <name type="scientific">Parazoarcus communis</name>
    <dbReference type="NCBI Taxonomy" id="41977"/>
    <lineage>
        <taxon>Bacteria</taxon>
        <taxon>Pseudomonadati</taxon>
        <taxon>Pseudomonadota</taxon>
        <taxon>Betaproteobacteria</taxon>
        <taxon>Rhodocyclales</taxon>
        <taxon>Zoogloeaceae</taxon>
        <taxon>Parazoarcus</taxon>
    </lineage>
</organism>
<dbReference type="InterPro" id="IPR007387">
    <property type="entry name" value="TRAP_DctQ"/>
</dbReference>
<dbReference type="PANTHER" id="PTHR35011:SF2">
    <property type="entry name" value="2,3-DIKETO-L-GULONATE TRAP TRANSPORTER SMALL PERMEASE PROTEIN YIAM"/>
    <property type="match status" value="1"/>
</dbReference>
<dbReference type="EMBL" id="CP022187">
    <property type="protein sequence ID" value="AWI75236.1"/>
    <property type="molecule type" value="Genomic_DNA"/>
</dbReference>
<comment type="subcellular location">
    <subcellularLocation>
        <location evidence="1 9">Cell inner membrane</location>
        <topology evidence="1 9">Multi-pass membrane protein</topology>
    </subcellularLocation>
</comment>
<dbReference type="Proteomes" id="UP000244930">
    <property type="component" value="Chromosome"/>
</dbReference>
<dbReference type="GO" id="GO:0022857">
    <property type="term" value="F:transmembrane transporter activity"/>
    <property type="evidence" value="ECO:0007669"/>
    <property type="project" value="UniProtKB-UniRule"/>
</dbReference>
<evidence type="ECO:0000256" key="9">
    <source>
        <dbReference type="RuleBase" id="RU369079"/>
    </source>
</evidence>
<protein>
    <recommendedName>
        <fullName evidence="9">TRAP transporter small permease protein</fullName>
    </recommendedName>
</protein>
<dbReference type="AlphaFoldDB" id="A0A2U8GQE6"/>
<evidence type="ECO:0000256" key="2">
    <source>
        <dbReference type="ARBA" id="ARBA00022448"/>
    </source>
</evidence>
<dbReference type="Pfam" id="PF04290">
    <property type="entry name" value="DctQ"/>
    <property type="match status" value="1"/>
</dbReference>
<keyword evidence="7 9" id="KW-0472">Membrane</keyword>
<name>A0A2U8GQE6_9RHOO</name>
<evidence type="ECO:0000313" key="11">
    <source>
        <dbReference type="EMBL" id="AWI75236.1"/>
    </source>
</evidence>
<keyword evidence="2 9" id="KW-0813">Transport</keyword>
<dbReference type="PANTHER" id="PTHR35011">
    <property type="entry name" value="2,3-DIKETO-L-GULONATE TRAP TRANSPORTER SMALL PERMEASE PROTEIN YIAM"/>
    <property type="match status" value="1"/>
</dbReference>
<dbReference type="GO" id="GO:0005886">
    <property type="term" value="C:plasma membrane"/>
    <property type="evidence" value="ECO:0007669"/>
    <property type="project" value="UniProtKB-SubCell"/>
</dbReference>
<keyword evidence="6 9" id="KW-1133">Transmembrane helix</keyword>
<keyword evidence="3" id="KW-1003">Cell membrane</keyword>
<comment type="similarity">
    <text evidence="8 9">Belongs to the TRAP transporter small permease family.</text>
</comment>
<gene>
    <name evidence="11" type="ORF">CEW83_08415</name>
</gene>
<evidence type="ECO:0000259" key="10">
    <source>
        <dbReference type="Pfam" id="PF04290"/>
    </source>
</evidence>
<evidence type="ECO:0000256" key="7">
    <source>
        <dbReference type="ARBA" id="ARBA00023136"/>
    </source>
</evidence>
<reference evidence="11 12" key="1">
    <citation type="submission" date="2017-06" db="EMBL/GenBank/DDBJ databases">
        <title>Azoarcus.</title>
        <authorList>
            <person name="Woo J.-H."/>
            <person name="Kim H.-S."/>
        </authorList>
    </citation>
    <scope>NUCLEOTIDE SEQUENCE [LARGE SCALE GENOMIC DNA]</scope>
    <source>
        <strain evidence="11 12">TSPY31</strain>
    </source>
</reference>
<evidence type="ECO:0000256" key="6">
    <source>
        <dbReference type="ARBA" id="ARBA00022989"/>
    </source>
</evidence>
<dbReference type="KEGG" id="acom:CEW83_08415"/>
<dbReference type="RefSeq" id="WP_108948944.1">
    <property type="nucleotide sequence ID" value="NZ_CP022187.1"/>
</dbReference>
<keyword evidence="4 9" id="KW-0997">Cell inner membrane</keyword>
<feature type="transmembrane region" description="Helical" evidence="9">
    <location>
        <begin position="61"/>
        <end position="78"/>
    </location>
</feature>
<comment type="function">
    <text evidence="9">Part of the tripartite ATP-independent periplasmic (TRAP) transport system.</text>
</comment>
<keyword evidence="12" id="KW-1185">Reference proteome</keyword>
<evidence type="ECO:0000256" key="5">
    <source>
        <dbReference type="ARBA" id="ARBA00022692"/>
    </source>
</evidence>
<evidence type="ECO:0000256" key="3">
    <source>
        <dbReference type="ARBA" id="ARBA00022475"/>
    </source>
</evidence>
<feature type="domain" description="Tripartite ATP-independent periplasmic transporters DctQ component" evidence="10">
    <location>
        <begin position="38"/>
        <end position="168"/>
    </location>
</feature>
<proteinExistence type="inferred from homology"/>